<dbReference type="PANTHER" id="PTHR47601:SF1">
    <property type="entry name" value="CYTOCHROME C-TYPE BIOGENESIS CCMH-LIKE MITOCHONDRIAL PROTEIN"/>
    <property type="match status" value="1"/>
</dbReference>
<keyword evidence="5" id="KW-0472">Membrane</keyword>
<gene>
    <name evidence="7" type="ORF">KC19_4G269000</name>
</gene>
<dbReference type="EMBL" id="CM026424">
    <property type="protein sequence ID" value="KAG0581651.1"/>
    <property type="molecule type" value="Genomic_DNA"/>
</dbReference>
<evidence type="ECO:0000259" key="6">
    <source>
        <dbReference type="Pfam" id="PF03918"/>
    </source>
</evidence>
<protein>
    <recommendedName>
        <fullName evidence="5">Cytochrome c-type biogenesis protein</fullName>
    </recommendedName>
</protein>
<keyword evidence="5" id="KW-0999">Mitochondrion inner membrane</keyword>
<organism evidence="7 8">
    <name type="scientific">Ceratodon purpureus</name>
    <name type="common">Fire moss</name>
    <name type="synonym">Dicranum purpureum</name>
    <dbReference type="NCBI Taxonomy" id="3225"/>
    <lineage>
        <taxon>Eukaryota</taxon>
        <taxon>Viridiplantae</taxon>
        <taxon>Streptophyta</taxon>
        <taxon>Embryophyta</taxon>
        <taxon>Bryophyta</taxon>
        <taxon>Bryophytina</taxon>
        <taxon>Bryopsida</taxon>
        <taxon>Dicranidae</taxon>
        <taxon>Pseudoditrichales</taxon>
        <taxon>Ditrichaceae</taxon>
        <taxon>Ceratodon</taxon>
    </lineage>
</organism>
<keyword evidence="5" id="KW-1133">Transmembrane helix</keyword>
<keyword evidence="2 5" id="KW-0349">Heme</keyword>
<comment type="subcellular location">
    <subcellularLocation>
        <location evidence="5">Mitochondrion inner membrane</location>
    </subcellularLocation>
</comment>
<dbReference type="Gene3D" id="1.10.8.640">
    <property type="entry name" value="Cytochrome C biogenesis protein"/>
    <property type="match status" value="1"/>
</dbReference>
<accession>A0A8T0IFI3</accession>
<keyword evidence="3 5" id="KW-0479">Metal-binding</keyword>
<sequence>MEDQATSVEDRVRAAQVEARARHISHNVRCLECGHQSIEESAADIAVRLRKVIRDDIRAGRSDKEIYDRLTTEYGETILYSPAFDAQTAVLWLGPVAVIGAIAGATFYRGRAKQRDVGRMADALFHGIPLTPSEHRMLKSLVLPPSQRRAWTWPSLWKL</sequence>
<evidence type="ECO:0000256" key="4">
    <source>
        <dbReference type="ARBA" id="ARBA00023004"/>
    </source>
</evidence>
<evidence type="ECO:0000256" key="3">
    <source>
        <dbReference type="ARBA" id="ARBA00022723"/>
    </source>
</evidence>
<feature type="domain" description="CcmH/CycL/Ccl2/NrfF N-terminal" evidence="6">
    <location>
        <begin position="7"/>
        <end position="141"/>
    </location>
</feature>
<keyword evidence="8" id="KW-1185">Reference proteome</keyword>
<dbReference type="GO" id="GO:0046872">
    <property type="term" value="F:metal ion binding"/>
    <property type="evidence" value="ECO:0007669"/>
    <property type="project" value="UniProtKB-KW"/>
</dbReference>
<dbReference type="CDD" id="cd16378">
    <property type="entry name" value="CcmH_N"/>
    <property type="match status" value="1"/>
</dbReference>
<evidence type="ECO:0000256" key="2">
    <source>
        <dbReference type="ARBA" id="ARBA00022617"/>
    </source>
</evidence>
<evidence type="ECO:0000313" key="8">
    <source>
        <dbReference type="Proteomes" id="UP000822688"/>
    </source>
</evidence>
<keyword evidence="4 5" id="KW-0408">Iron</keyword>
<comment type="caution">
    <text evidence="7">The sequence shown here is derived from an EMBL/GenBank/DDBJ whole genome shotgun (WGS) entry which is preliminary data.</text>
</comment>
<dbReference type="Pfam" id="PF03918">
    <property type="entry name" value="CcmH"/>
    <property type="match status" value="1"/>
</dbReference>
<dbReference type="InterPro" id="IPR038297">
    <property type="entry name" value="CcmH/CycL/NrfF/Ccl2_sf"/>
</dbReference>
<reference evidence="7" key="1">
    <citation type="submission" date="2020-06" db="EMBL/GenBank/DDBJ databases">
        <title>WGS assembly of Ceratodon purpureus strain R40.</title>
        <authorList>
            <person name="Carey S.B."/>
            <person name="Jenkins J."/>
            <person name="Shu S."/>
            <person name="Lovell J.T."/>
            <person name="Sreedasyam A."/>
            <person name="Maumus F."/>
            <person name="Tiley G.P."/>
            <person name="Fernandez-Pozo N."/>
            <person name="Barry K."/>
            <person name="Chen C."/>
            <person name="Wang M."/>
            <person name="Lipzen A."/>
            <person name="Daum C."/>
            <person name="Saski C.A."/>
            <person name="Payton A.C."/>
            <person name="Mcbreen J.C."/>
            <person name="Conrad R.E."/>
            <person name="Kollar L.M."/>
            <person name="Olsson S."/>
            <person name="Huttunen S."/>
            <person name="Landis J.B."/>
            <person name="Wickett N.J."/>
            <person name="Johnson M.G."/>
            <person name="Rensing S.A."/>
            <person name="Grimwood J."/>
            <person name="Schmutz J."/>
            <person name="Mcdaniel S.F."/>
        </authorList>
    </citation>
    <scope>NUCLEOTIDE SEQUENCE</scope>
    <source>
        <strain evidence="7">R40</strain>
    </source>
</reference>
<keyword evidence="5" id="KW-0812">Transmembrane</keyword>
<evidence type="ECO:0000313" key="7">
    <source>
        <dbReference type="EMBL" id="KAG0581651.1"/>
    </source>
</evidence>
<name>A0A8T0IFI3_CERPU</name>
<dbReference type="Proteomes" id="UP000822688">
    <property type="component" value="Chromosome 4"/>
</dbReference>
<feature type="transmembrane region" description="Helical" evidence="5">
    <location>
        <begin position="89"/>
        <end position="110"/>
    </location>
</feature>
<dbReference type="PANTHER" id="PTHR47601">
    <property type="match status" value="1"/>
</dbReference>
<dbReference type="AlphaFoldDB" id="A0A8T0IFI3"/>
<evidence type="ECO:0000256" key="5">
    <source>
        <dbReference type="RuleBase" id="RU364112"/>
    </source>
</evidence>
<dbReference type="InterPro" id="IPR005616">
    <property type="entry name" value="CcmH/CycL/Ccl2/NrfF_N"/>
</dbReference>
<dbReference type="GO" id="GO:0005743">
    <property type="term" value="C:mitochondrial inner membrane"/>
    <property type="evidence" value="ECO:0007669"/>
    <property type="project" value="UniProtKB-SubCell"/>
</dbReference>
<evidence type="ECO:0000256" key="1">
    <source>
        <dbReference type="ARBA" id="ARBA00010342"/>
    </source>
</evidence>
<comment type="similarity">
    <text evidence="1 5">Belongs to the CcmH/CycL/Ccl2/NrfF family.</text>
</comment>
<keyword evidence="5" id="KW-0496">Mitochondrion</keyword>
<proteinExistence type="inferred from homology"/>